<dbReference type="GO" id="GO:0008270">
    <property type="term" value="F:zinc ion binding"/>
    <property type="evidence" value="ECO:0007669"/>
    <property type="project" value="TreeGrafter"/>
</dbReference>
<gene>
    <name evidence="1" type="ORF">CACET_c03910</name>
</gene>
<dbReference type="STRING" id="84022.CACET_c03910"/>
<organism evidence="1 2">
    <name type="scientific">Clostridium aceticum</name>
    <dbReference type="NCBI Taxonomy" id="84022"/>
    <lineage>
        <taxon>Bacteria</taxon>
        <taxon>Bacillati</taxon>
        <taxon>Bacillota</taxon>
        <taxon>Clostridia</taxon>
        <taxon>Eubacteriales</taxon>
        <taxon>Clostridiaceae</taxon>
        <taxon>Clostridium</taxon>
    </lineage>
</organism>
<dbReference type="InterPro" id="IPR016195">
    <property type="entry name" value="Pol/histidinol_Pase-like"/>
</dbReference>
<dbReference type="GO" id="GO:0005829">
    <property type="term" value="C:cytosol"/>
    <property type="evidence" value="ECO:0007669"/>
    <property type="project" value="TreeGrafter"/>
</dbReference>
<dbReference type="PANTHER" id="PTHR36928">
    <property type="entry name" value="PHOSPHATASE YCDX-RELATED"/>
    <property type="match status" value="1"/>
</dbReference>
<dbReference type="Proteomes" id="UP000035704">
    <property type="component" value="Chromosome"/>
</dbReference>
<dbReference type="AlphaFoldDB" id="A0A0D8IHN8"/>
<dbReference type="SUPFAM" id="SSF89550">
    <property type="entry name" value="PHP domain-like"/>
    <property type="match status" value="1"/>
</dbReference>
<dbReference type="SMART" id="SM00481">
    <property type="entry name" value="POLIIIAc"/>
    <property type="match status" value="1"/>
</dbReference>
<dbReference type="GO" id="GO:0042578">
    <property type="term" value="F:phosphoric ester hydrolase activity"/>
    <property type="evidence" value="ECO:0007669"/>
    <property type="project" value="TreeGrafter"/>
</dbReference>
<dbReference type="KEGG" id="cace:CACET_c03910"/>
<protein>
    <submittedName>
        <fullName evidence="1">Hydrolase</fullName>
        <ecNumber evidence="1">3.1.-.-</ecNumber>
    </submittedName>
</protein>
<dbReference type="OrthoDB" id="9808747at2"/>
<sequence length="238" mass="26642">MKFVLDTHCHTLASGHAYSTIQEMAQHAAAIGFNLIAITDHGPKMPGSTHLLYFRNLRVIPRKINGVEILRGVEVNILDHRGKLDIPEDVLKELDMVIASFHHPCIKPGSVEENTNTLINLMKKPYIHMIGHPGNPAYPINIEKVVAAAKEYRTLIEINNSSLKPDSFRAGSKENCYKILEACRDHQVPVAIGSDSHIAFDIGKFTFAEEMIESLQVPEELVMNTCADKLKAYINYKE</sequence>
<dbReference type="RefSeq" id="WP_044823212.1">
    <property type="nucleotide sequence ID" value="NZ_CP009687.1"/>
</dbReference>
<dbReference type="EMBL" id="CP009687">
    <property type="protein sequence ID" value="AKL93907.1"/>
    <property type="molecule type" value="Genomic_DNA"/>
</dbReference>
<proteinExistence type="predicted"/>
<evidence type="ECO:0000313" key="2">
    <source>
        <dbReference type="Proteomes" id="UP000035704"/>
    </source>
</evidence>
<dbReference type="CDD" id="cd07437">
    <property type="entry name" value="PHP_HisPPase_Ycdx_like"/>
    <property type="match status" value="1"/>
</dbReference>
<dbReference type="Pfam" id="PF02811">
    <property type="entry name" value="PHP"/>
    <property type="match status" value="1"/>
</dbReference>
<dbReference type="PATRIC" id="fig|84022.5.peg.1703"/>
<dbReference type="NCBIfam" id="NF006702">
    <property type="entry name" value="PRK09248.1"/>
    <property type="match status" value="1"/>
</dbReference>
<dbReference type="Gene3D" id="3.20.20.140">
    <property type="entry name" value="Metal-dependent hydrolases"/>
    <property type="match status" value="1"/>
</dbReference>
<name>A0A0D8IHN8_9CLOT</name>
<dbReference type="EC" id="3.1.-.-" evidence="1"/>
<dbReference type="InterPro" id="IPR004013">
    <property type="entry name" value="PHP_dom"/>
</dbReference>
<keyword evidence="1" id="KW-0378">Hydrolase</keyword>
<reference evidence="1 2" key="1">
    <citation type="submission" date="2014-10" db="EMBL/GenBank/DDBJ databases">
        <title>Genome sequence of Clostridium aceticum DSM 1496.</title>
        <authorList>
            <person name="Poehlein A."/>
            <person name="Schiel-Bengelsdorf B."/>
            <person name="Gottschalk G."/>
            <person name="Duerre P."/>
            <person name="Daniel R."/>
        </authorList>
    </citation>
    <scope>NUCLEOTIDE SEQUENCE [LARGE SCALE GENOMIC DNA]</scope>
    <source>
        <strain evidence="1 2">DSM 1496</strain>
    </source>
</reference>
<dbReference type="PANTHER" id="PTHR36928:SF1">
    <property type="entry name" value="PHOSPHATASE YCDX-RELATED"/>
    <property type="match status" value="1"/>
</dbReference>
<accession>A0A0D8IHN8</accession>
<dbReference type="InterPro" id="IPR050243">
    <property type="entry name" value="PHP_phosphatase"/>
</dbReference>
<evidence type="ECO:0000313" key="1">
    <source>
        <dbReference type="EMBL" id="AKL93907.1"/>
    </source>
</evidence>
<dbReference type="InterPro" id="IPR003141">
    <property type="entry name" value="Pol/His_phosphatase_N"/>
</dbReference>
<keyword evidence="2" id="KW-1185">Reference proteome</keyword>